<dbReference type="EMBL" id="JBHTAH010000001">
    <property type="protein sequence ID" value="MFC7068102.1"/>
    <property type="molecule type" value="Genomic_DNA"/>
</dbReference>
<reference evidence="1 2" key="1">
    <citation type="journal article" date="2019" name="Int. J. Syst. Evol. Microbiol.">
        <title>The Global Catalogue of Microorganisms (GCM) 10K type strain sequencing project: providing services to taxonomists for standard genome sequencing and annotation.</title>
        <authorList>
            <consortium name="The Broad Institute Genomics Platform"/>
            <consortium name="The Broad Institute Genome Sequencing Center for Infectious Disease"/>
            <person name="Wu L."/>
            <person name="Ma J."/>
        </authorList>
    </citation>
    <scope>NUCLEOTIDE SEQUENCE [LARGE SCALE GENOMIC DNA]</scope>
    <source>
        <strain evidence="1 2">DT31</strain>
    </source>
</reference>
<comment type="caution">
    <text evidence="1">The sequence shown here is derived from an EMBL/GenBank/DDBJ whole genome shotgun (WGS) entry which is preliminary data.</text>
</comment>
<sequence>MPYSEHPVFNQPDEEVAVWRYYTSTQLISVFQNRGLYFNRSDKFSDPFEGVPHRDALIQDYIRSAVSKKTDKRLIDEGIATPVGEYDPMSTRDRVFQHINTIRQRAFLNCWHQNNSESITMWNSYVQSGDGVLIKSTYDILKSALDVYGDYTFYMGEVGYLPWLKSGTDEELSDAERTNAFSNLVNKQEEYASESEFRVVANLGPTELEDSQTGFFMPTDLNEMIDEVRISPDAPPWCTTEFWENILRKYKIRAEVRHSSLNQSPTDLLDDLNYDKIEEEVDDLYEEWVREQDYLDS</sequence>
<keyword evidence="2" id="KW-1185">Reference proteome</keyword>
<dbReference type="RefSeq" id="WP_390209710.1">
    <property type="nucleotide sequence ID" value="NZ_JBHTAH010000001.1"/>
</dbReference>
<evidence type="ECO:0008006" key="3">
    <source>
        <dbReference type="Google" id="ProtNLM"/>
    </source>
</evidence>
<organism evidence="1 2">
    <name type="scientific">Halobaculum lipolyticum</name>
    <dbReference type="NCBI Taxonomy" id="3032001"/>
    <lineage>
        <taxon>Archaea</taxon>
        <taxon>Methanobacteriati</taxon>
        <taxon>Methanobacteriota</taxon>
        <taxon>Stenosarchaea group</taxon>
        <taxon>Halobacteria</taxon>
        <taxon>Halobacteriales</taxon>
        <taxon>Haloferacaceae</taxon>
        <taxon>Halobaculum</taxon>
    </lineage>
</organism>
<name>A0ABD5W491_9EURY</name>
<proteinExistence type="predicted"/>
<gene>
    <name evidence="1" type="ORF">ACFQL9_00475</name>
</gene>
<dbReference type="Proteomes" id="UP001596461">
    <property type="component" value="Unassembled WGS sequence"/>
</dbReference>
<accession>A0ABD5W491</accession>
<evidence type="ECO:0000313" key="1">
    <source>
        <dbReference type="EMBL" id="MFC7068102.1"/>
    </source>
</evidence>
<dbReference type="AlphaFoldDB" id="A0ABD5W491"/>
<evidence type="ECO:0000313" key="2">
    <source>
        <dbReference type="Proteomes" id="UP001596461"/>
    </source>
</evidence>
<protein>
    <recommendedName>
        <fullName evidence="3">DUF2971 domain-containing protein</fullName>
    </recommendedName>
</protein>